<comment type="caution">
    <text evidence="1">The sequence shown here is derived from an EMBL/GenBank/DDBJ whole genome shotgun (WGS) entry which is preliminary data.</text>
</comment>
<evidence type="ECO:0000313" key="1">
    <source>
        <dbReference type="EMBL" id="KLJ12559.1"/>
    </source>
</evidence>
<protein>
    <submittedName>
        <fullName evidence="1">Uncharacterized protein</fullName>
    </submittedName>
</protein>
<organism evidence="1 2">
    <name type="scientific">Blastomyces silverae</name>
    <dbReference type="NCBI Taxonomy" id="2060906"/>
    <lineage>
        <taxon>Eukaryota</taxon>
        <taxon>Fungi</taxon>
        <taxon>Dikarya</taxon>
        <taxon>Ascomycota</taxon>
        <taxon>Pezizomycotina</taxon>
        <taxon>Eurotiomycetes</taxon>
        <taxon>Eurotiomycetidae</taxon>
        <taxon>Onygenales</taxon>
        <taxon>Ajellomycetaceae</taxon>
        <taxon>Blastomyces</taxon>
    </lineage>
</organism>
<sequence>MERTMMIFLLPFLRRTASQIKLDHRDTSHLRSQTLIFVHRCYRSLKARPPLPLNPQQERKQVAPAYLYLHEISPAIHIISALVLLTRRTGNPWLWVEGLLPSTVRRLAYPPAD</sequence>
<gene>
    <name evidence="1" type="ORF">EMPG_12414</name>
</gene>
<reference evidence="2" key="1">
    <citation type="journal article" date="2015" name="PLoS Genet.">
        <title>The dynamic genome and transcriptome of the human fungal pathogen Blastomyces and close relative Emmonsia.</title>
        <authorList>
            <person name="Munoz J.F."/>
            <person name="Gauthier G.M."/>
            <person name="Desjardins C.A."/>
            <person name="Gallo J.E."/>
            <person name="Holder J."/>
            <person name="Sullivan T.D."/>
            <person name="Marty A.J."/>
            <person name="Carmen J.C."/>
            <person name="Chen Z."/>
            <person name="Ding L."/>
            <person name="Gujja S."/>
            <person name="Magrini V."/>
            <person name="Misas E."/>
            <person name="Mitreva M."/>
            <person name="Priest M."/>
            <person name="Saif S."/>
            <person name="Whiston E.A."/>
            <person name="Young S."/>
            <person name="Zeng Q."/>
            <person name="Goldman W.E."/>
            <person name="Mardis E.R."/>
            <person name="Taylor J.W."/>
            <person name="McEwen J.G."/>
            <person name="Clay O.K."/>
            <person name="Klein B.S."/>
            <person name="Cuomo C.A."/>
        </authorList>
    </citation>
    <scope>NUCLEOTIDE SEQUENCE [LARGE SCALE GENOMIC DNA]</scope>
    <source>
        <strain evidence="2">UAMH 139</strain>
    </source>
</reference>
<dbReference type="Proteomes" id="UP000053573">
    <property type="component" value="Unassembled WGS sequence"/>
</dbReference>
<dbReference type="AlphaFoldDB" id="A0A0H1BM12"/>
<dbReference type="EMBL" id="LDEV01000804">
    <property type="protein sequence ID" value="KLJ12559.1"/>
    <property type="molecule type" value="Genomic_DNA"/>
</dbReference>
<proteinExistence type="predicted"/>
<name>A0A0H1BM12_9EURO</name>
<accession>A0A0H1BM12</accession>
<evidence type="ECO:0000313" key="2">
    <source>
        <dbReference type="Proteomes" id="UP000053573"/>
    </source>
</evidence>
<keyword evidence="2" id="KW-1185">Reference proteome</keyword>